<keyword evidence="3" id="KW-1185">Reference proteome</keyword>
<dbReference type="SUPFAM" id="SSF56784">
    <property type="entry name" value="HAD-like"/>
    <property type="match status" value="1"/>
</dbReference>
<name>A0A9X1SVW8_9ACTN</name>
<dbReference type="InterPro" id="IPR006439">
    <property type="entry name" value="HAD-SF_hydro_IA"/>
</dbReference>
<dbReference type="InterPro" id="IPR051540">
    <property type="entry name" value="S-2-haloacid_dehalogenase"/>
</dbReference>
<dbReference type="Pfam" id="PF00702">
    <property type="entry name" value="Hydrolase"/>
    <property type="match status" value="1"/>
</dbReference>
<organism evidence="2 3">
    <name type="scientific">Kineosporia babensis</name>
    <dbReference type="NCBI Taxonomy" id="499548"/>
    <lineage>
        <taxon>Bacteria</taxon>
        <taxon>Bacillati</taxon>
        <taxon>Actinomycetota</taxon>
        <taxon>Actinomycetes</taxon>
        <taxon>Kineosporiales</taxon>
        <taxon>Kineosporiaceae</taxon>
        <taxon>Kineosporia</taxon>
    </lineage>
</organism>
<reference evidence="2" key="1">
    <citation type="submission" date="2021-11" db="EMBL/GenBank/DDBJ databases">
        <title>Streptomyces corallinus and Kineosporia corallina sp. nov., two new coral-derived marine actinobacteria.</title>
        <authorList>
            <person name="Buangrab K."/>
            <person name="Sutthacheep M."/>
            <person name="Yeemin T."/>
            <person name="Harunari E."/>
            <person name="Igarashi Y."/>
            <person name="Sripreechasak P."/>
            <person name="Kanchanasin P."/>
            <person name="Tanasupawat S."/>
            <person name="Phongsopitanun W."/>
        </authorList>
    </citation>
    <scope>NUCLEOTIDE SEQUENCE</scope>
    <source>
        <strain evidence="2">JCM 31032</strain>
    </source>
</reference>
<dbReference type="EMBL" id="JAJOMB010000016">
    <property type="protein sequence ID" value="MCD5314427.1"/>
    <property type="molecule type" value="Genomic_DNA"/>
</dbReference>
<evidence type="ECO:0000313" key="3">
    <source>
        <dbReference type="Proteomes" id="UP001138997"/>
    </source>
</evidence>
<dbReference type="PANTHER" id="PTHR43316">
    <property type="entry name" value="HYDROLASE, HALOACID DELAHOGENASE-RELATED"/>
    <property type="match status" value="1"/>
</dbReference>
<dbReference type="AlphaFoldDB" id="A0A9X1SVW8"/>
<dbReference type="Gene3D" id="3.40.50.1000">
    <property type="entry name" value="HAD superfamily/HAD-like"/>
    <property type="match status" value="1"/>
</dbReference>
<accession>A0A9X1SVW8</accession>
<comment type="caution">
    <text evidence="2">The sequence shown here is derived from an EMBL/GenBank/DDBJ whole genome shotgun (WGS) entry which is preliminary data.</text>
</comment>
<evidence type="ECO:0000313" key="2">
    <source>
        <dbReference type="EMBL" id="MCD5314427.1"/>
    </source>
</evidence>
<dbReference type="PANTHER" id="PTHR43316:SF3">
    <property type="entry name" value="HALOACID DEHALOGENASE, TYPE II (AFU_ORTHOLOGUE AFUA_2G07750)-RELATED"/>
    <property type="match status" value="1"/>
</dbReference>
<dbReference type="InterPro" id="IPR023214">
    <property type="entry name" value="HAD_sf"/>
</dbReference>
<protein>
    <submittedName>
        <fullName evidence="2">HAD family hydrolase</fullName>
    </submittedName>
</protein>
<dbReference type="InterPro" id="IPR036412">
    <property type="entry name" value="HAD-like_sf"/>
</dbReference>
<proteinExistence type="predicted"/>
<keyword evidence="1 2" id="KW-0378">Hydrolase</keyword>
<evidence type="ECO:0000256" key="1">
    <source>
        <dbReference type="ARBA" id="ARBA00022801"/>
    </source>
</evidence>
<dbReference type="RefSeq" id="WP_231446931.1">
    <property type="nucleotide sequence ID" value="NZ_JAJOMB010000016.1"/>
</dbReference>
<sequence length="226" mass="24696">MPTFGAVQGVMFDSGGVLTGPIGGRWNPRYDFEAIVMAHAPDTPTDRFPDAIAAGDRFLASGATTPARSEYHRTMLRELGMPQPSLPLLNELEAPAAGPVLKLFPDVLRTLDQLRQWDVRMCVVSDNWAAGMAEMFAELGIAHYFEEFVISEDLGCNKPDPRMYEAGRRCLDLPADRCLFIDDDPALAQAAADLGFQAVTLDRSLTSPPTESVIASLDDLVALVRR</sequence>
<dbReference type="PRINTS" id="PR00413">
    <property type="entry name" value="HADHALOGNASE"/>
</dbReference>
<gene>
    <name evidence="2" type="ORF">LR394_26320</name>
</gene>
<dbReference type="GO" id="GO:0016787">
    <property type="term" value="F:hydrolase activity"/>
    <property type="evidence" value="ECO:0007669"/>
    <property type="project" value="UniProtKB-KW"/>
</dbReference>
<dbReference type="NCBIfam" id="TIGR01509">
    <property type="entry name" value="HAD-SF-IA-v3"/>
    <property type="match status" value="1"/>
</dbReference>
<dbReference type="Proteomes" id="UP001138997">
    <property type="component" value="Unassembled WGS sequence"/>
</dbReference>